<evidence type="ECO:0000256" key="3">
    <source>
        <dbReference type="ARBA" id="ARBA00022553"/>
    </source>
</evidence>
<comment type="caution">
    <text evidence="8">The sequence shown here is derived from an EMBL/GenBank/DDBJ whole genome shotgun (WGS) entry which is preliminary data.</text>
</comment>
<accession>A0A8H6R1S7</accession>
<dbReference type="SUPFAM" id="SSF52777">
    <property type="entry name" value="CoA-dependent acyltransferases"/>
    <property type="match status" value="2"/>
</dbReference>
<keyword evidence="3" id="KW-0597">Phosphoprotein</keyword>
<protein>
    <recommendedName>
        <fullName evidence="7">Carrier domain-containing protein</fullName>
    </recommendedName>
</protein>
<dbReference type="InterPro" id="IPR000873">
    <property type="entry name" value="AMP-dep_synth/lig_dom"/>
</dbReference>
<dbReference type="InterPro" id="IPR042099">
    <property type="entry name" value="ANL_N_sf"/>
</dbReference>
<dbReference type="PANTHER" id="PTHR43201:SF5">
    <property type="entry name" value="MEDIUM-CHAIN ACYL-COA LIGASE ACSF2, MITOCHONDRIAL"/>
    <property type="match status" value="1"/>
</dbReference>
<dbReference type="Gene3D" id="3.30.559.10">
    <property type="entry name" value="Chloramphenicol acetyltransferase-like domain"/>
    <property type="match status" value="1"/>
</dbReference>
<dbReference type="PANTHER" id="PTHR43201">
    <property type="entry name" value="ACYL-COA SYNTHETASE"/>
    <property type="match status" value="1"/>
</dbReference>
<gene>
    <name evidence="8" type="ORF">CNMCM7691_003924</name>
</gene>
<dbReference type="InterPro" id="IPR023213">
    <property type="entry name" value="CAT-like_dom_sf"/>
</dbReference>
<feature type="domain" description="Carrier" evidence="7">
    <location>
        <begin position="577"/>
        <end position="653"/>
    </location>
</feature>
<reference evidence="8" key="1">
    <citation type="submission" date="2020-06" db="EMBL/GenBank/DDBJ databases">
        <title>Draft genome sequences of strains closely related to Aspergillus parafelis and Aspergillus hiratsukae.</title>
        <authorList>
            <person name="Dos Santos R.A.C."/>
            <person name="Rivero-Menendez O."/>
            <person name="Steenwyk J.L."/>
            <person name="Mead M.E."/>
            <person name="Goldman G.H."/>
            <person name="Alastruey-Izquierdo A."/>
            <person name="Rokas A."/>
        </authorList>
    </citation>
    <scope>NUCLEOTIDE SEQUENCE</scope>
    <source>
        <strain evidence="8">CNM-CM7691</strain>
    </source>
</reference>
<dbReference type="SUPFAM" id="SSF47336">
    <property type="entry name" value="ACP-like"/>
    <property type="match status" value="1"/>
</dbReference>
<keyword evidence="2" id="KW-0596">Phosphopantetheine</keyword>
<dbReference type="Pfam" id="PF00501">
    <property type="entry name" value="AMP-binding"/>
    <property type="match status" value="1"/>
</dbReference>
<dbReference type="GO" id="GO:0006631">
    <property type="term" value="P:fatty acid metabolic process"/>
    <property type="evidence" value="ECO:0007669"/>
    <property type="project" value="TreeGrafter"/>
</dbReference>
<evidence type="ECO:0000256" key="1">
    <source>
        <dbReference type="ARBA" id="ARBA00006432"/>
    </source>
</evidence>
<comment type="similarity">
    <text evidence="1">Belongs to the ATP-dependent AMP-binding enzyme family.</text>
</comment>
<dbReference type="GO" id="GO:0031956">
    <property type="term" value="F:medium-chain fatty acid-CoA ligase activity"/>
    <property type="evidence" value="ECO:0007669"/>
    <property type="project" value="TreeGrafter"/>
</dbReference>
<dbReference type="InterPro" id="IPR036736">
    <property type="entry name" value="ACP-like_sf"/>
</dbReference>
<keyword evidence="4" id="KW-0436">Ligase</keyword>
<dbReference type="EMBL" id="JACBAG010001709">
    <property type="protein sequence ID" value="KAF7183645.1"/>
    <property type="molecule type" value="Genomic_DNA"/>
</dbReference>
<evidence type="ECO:0000256" key="2">
    <source>
        <dbReference type="ARBA" id="ARBA00022450"/>
    </source>
</evidence>
<dbReference type="Proteomes" id="UP000641853">
    <property type="component" value="Unassembled WGS sequence"/>
</dbReference>
<dbReference type="PROSITE" id="PS50075">
    <property type="entry name" value="CARRIER"/>
    <property type="match status" value="1"/>
</dbReference>
<evidence type="ECO:0000256" key="4">
    <source>
        <dbReference type="ARBA" id="ARBA00022598"/>
    </source>
</evidence>
<name>A0A8H6R1S7_9EURO</name>
<dbReference type="Gene3D" id="3.40.50.12780">
    <property type="entry name" value="N-terminal domain of ligase-like"/>
    <property type="match status" value="1"/>
</dbReference>
<dbReference type="SUPFAM" id="SSF56801">
    <property type="entry name" value="Acetyl-CoA synthetase-like"/>
    <property type="match status" value="1"/>
</dbReference>
<evidence type="ECO:0000256" key="6">
    <source>
        <dbReference type="SAM" id="MobiDB-lite"/>
    </source>
</evidence>
<dbReference type="Gene3D" id="3.30.559.30">
    <property type="entry name" value="Nonribosomal peptide synthetase, condensation domain"/>
    <property type="match status" value="1"/>
</dbReference>
<evidence type="ECO:0000313" key="8">
    <source>
        <dbReference type="EMBL" id="KAF7183645.1"/>
    </source>
</evidence>
<keyword evidence="9" id="KW-1185">Reference proteome</keyword>
<keyword evidence="5" id="KW-0677">Repeat</keyword>
<organism evidence="8 9">
    <name type="scientific">Aspergillus felis</name>
    <dbReference type="NCBI Taxonomy" id="1287682"/>
    <lineage>
        <taxon>Eukaryota</taxon>
        <taxon>Fungi</taxon>
        <taxon>Dikarya</taxon>
        <taxon>Ascomycota</taxon>
        <taxon>Pezizomycotina</taxon>
        <taxon>Eurotiomycetes</taxon>
        <taxon>Eurotiomycetidae</taxon>
        <taxon>Eurotiales</taxon>
        <taxon>Aspergillaceae</taxon>
        <taxon>Aspergillus</taxon>
        <taxon>Aspergillus subgen. Fumigati</taxon>
    </lineage>
</organism>
<evidence type="ECO:0000256" key="5">
    <source>
        <dbReference type="ARBA" id="ARBA00022737"/>
    </source>
</evidence>
<proteinExistence type="inferred from homology"/>
<dbReference type="InterPro" id="IPR009081">
    <property type="entry name" value="PP-bd_ACP"/>
</dbReference>
<dbReference type="Gene3D" id="3.30.300.30">
    <property type="match status" value="1"/>
</dbReference>
<dbReference type="AlphaFoldDB" id="A0A8H6R1S7"/>
<dbReference type="CDD" id="cd04433">
    <property type="entry name" value="AFD_class_I"/>
    <property type="match status" value="1"/>
</dbReference>
<feature type="region of interest" description="Disordered" evidence="6">
    <location>
        <begin position="652"/>
        <end position="677"/>
    </location>
</feature>
<evidence type="ECO:0000259" key="7">
    <source>
        <dbReference type="PROSITE" id="PS50075"/>
    </source>
</evidence>
<sequence length="1160" mass="128967">MGDQRGTGDSQTVTQRLNRVVEQHPDSLAVICTHQPANLYGFSSTELDERKYRQKPYLRWTFNTLSNAKKSFAAGLQAKGVKQGTPIFVFCQNQVEFILSTLVAYHLGLIHVPMKSETLGNLEEAQHIVNSVIDHEQPKQVVILTDNESAAKKVDQLKLPLPALKILVEGNGASHGEWIPFASLLEGQKPTISEPCDQRQSFKECSVFFTSGSTGLPKGCFIEIARWFEVLEPSLGLGSASPGDVLAVTVPSTHAFGYICTTVCLLRGACVLFPGPKFSPQESIEAMHQEKCTMVAMVSTMMYSLAEIYNASKQQMPLNLKKVTFAGMATTPDILKICRDTLGVSAVENFFGMTEGVFTTTGFVQDLDTIIKGNDVSIGRPVAKSDIRICAPDDNRQLPTGSYGELHCSGYSTIQQYIGHKSDDFYEADGKSWFKTGDRGFIDHDSQLYIAGRYKDMIVRGGQNISPSRIEAVLTQHPEFRDLEPQVVAASDPTAGEIPFVVTNREIDNELVKQLQDTVRASLGVMYVPSGIVSLQALGLDDYPRTAVGKIKKTKLIESVREYQQQSQTPIDTENPDSLSQLVQAAKATWARVLGIQDADFDVNTPVAQLADSITNLTARDRIQKITGKNVPLEEWIAATTFQDQITLLERSETEKGLSDRSPREKRMGPPRLEDMVHLDGDKDKLKATKTAVEKTIAKNGLSWDDIEDVFPSTDFMQMICRSRVINTWNIRTSIVSQGASIQRMRAALEAAIANNPLMRAFFVDDPATLGSTLNLYVTIRQNQKFLDQCILDYGTVNALKDLERITMDYPFKEHAMLPGPLFRALVVFVQEVNSAAVITNISHSILDIVYLRLFNEDIDCALGEQSLRPHIPFKAWADNFYIHRTSTAAQSAVNFHAEYLRDLKEHHHVLWPNPTYHLTVSSERANKDGHLITFSAPSFAGLRRRYPKLTPPIILKAALALLVISRTNHTHAVFLNLEAAREEFPFSPASQGSFEAADVAGPTFGGVVNLIAYKPNELVLDYMMRIQHAQSQLTEHSSVPWYEVFKRLDLPAVATMSKIAESLIFNWVSELGPLMRGRNPFERMTLKQTHIRTKLGMLVNAGAGGPDGSQIIIQLHGALANMSSMWVENAAEELKNIAQWLADERSWSLPVAQFTRHLH</sequence>
<evidence type="ECO:0000313" key="9">
    <source>
        <dbReference type="Proteomes" id="UP000641853"/>
    </source>
</evidence>
<dbReference type="InterPro" id="IPR045851">
    <property type="entry name" value="AMP-bd_C_sf"/>
</dbReference>